<dbReference type="EMBL" id="UINC01003198">
    <property type="protein sequence ID" value="SVA04200.1"/>
    <property type="molecule type" value="Genomic_DNA"/>
</dbReference>
<evidence type="ECO:0000313" key="1">
    <source>
        <dbReference type="EMBL" id="SVA04200.1"/>
    </source>
</evidence>
<accession>A0A381SJG7</accession>
<name>A0A381SJG7_9ZZZZ</name>
<sequence>MKRLLLLLLLSSQTSYAFAELLLSNEWARLTPSGVGSVYVTIENKNSFDEVLLSAKSDSAKMAMIHETVRENDVVKMNHIVEGINIPKGENTTLEPGGYHIMLMNINKNLSLGDRIKVTLIFEKSGEVE</sequence>
<proteinExistence type="predicted"/>
<dbReference type="AlphaFoldDB" id="A0A381SJG7"/>
<organism evidence="1">
    <name type="scientific">marine metagenome</name>
    <dbReference type="NCBI Taxonomy" id="408172"/>
    <lineage>
        <taxon>unclassified sequences</taxon>
        <taxon>metagenomes</taxon>
        <taxon>ecological metagenomes</taxon>
    </lineage>
</organism>
<dbReference type="InterPro" id="IPR007410">
    <property type="entry name" value="LpqE-like"/>
</dbReference>
<gene>
    <name evidence="1" type="ORF">METZ01_LOCUS57054</name>
</gene>
<dbReference type="Gene3D" id="2.60.40.1890">
    <property type="entry name" value="PCu(A)C copper chaperone"/>
    <property type="match status" value="1"/>
</dbReference>
<dbReference type="PANTHER" id="PTHR36302:SF1">
    <property type="entry name" value="COPPER CHAPERONE PCU(A)C"/>
    <property type="match status" value="1"/>
</dbReference>
<feature type="non-terminal residue" evidence="1">
    <location>
        <position position="129"/>
    </location>
</feature>
<dbReference type="PANTHER" id="PTHR36302">
    <property type="entry name" value="BLR7088 PROTEIN"/>
    <property type="match status" value="1"/>
</dbReference>
<protein>
    <recommendedName>
        <fullName evidence="2">Copper chaperone PCu(A)C</fullName>
    </recommendedName>
</protein>
<reference evidence="1" key="1">
    <citation type="submission" date="2018-05" db="EMBL/GenBank/DDBJ databases">
        <authorList>
            <person name="Lanie J.A."/>
            <person name="Ng W.-L."/>
            <person name="Kazmierczak K.M."/>
            <person name="Andrzejewski T.M."/>
            <person name="Davidsen T.M."/>
            <person name="Wayne K.J."/>
            <person name="Tettelin H."/>
            <person name="Glass J.I."/>
            <person name="Rusch D."/>
            <person name="Podicherti R."/>
            <person name="Tsui H.-C.T."/>
            <person name="Winkler M.E."/>
        </authorList>
    </citation>
    <scope>NUCLEOTIDE SEQUENCE</scope>
</reference>
<dbReference type="InterPro" id="IPR036182">
    <property type="entry name" value="PCuAC_sf"/>
</dbReference>
<dbReference type="InterPro" id="IPR058248">
    <property type="entry name" value="Lxx211020-like"/>
</dbReference>
<dbReference type="Pfam" id="PF04314">
    <property type="entry name" value="PCuAC"/>
    <property type="match status" value="1"/>
</dbReference>
<evidence type="ECO:0008006" key="2">
    <source>
        <dbReference type="Google" id="ProtNLM"/>
    </source>
</evidence>
<dbReference type="SUPFAM" id="SSF110087">
    <property type="entry name" value="DR1885-like metal-binding protein"/>
    <property type="match status" value="1"/>
</dbReference>